<keyword evidence="3" id="KW-1185">Reference proteome</keyword>
<sequence length="237" mass="27277">MPRKLGITDEDMIKMYKSNMSKSNMSFKEMTTITGLSDRAIRNVMYKHGVKMNREPSSGQPRKHKVNENFFKTWSHEMTWVLGIFVTDGHISQHTHTIYFSQKDERILRLIAKYMEADYVLAPTGPTKKTPTLIINSKEIKNDLAKLGIHTKKSLNVPFPEVPDEYLPSFIRGVIDGDGWVQPKGYVMNITTGSLLFAEGLFKVFKKWKLRTEITTEISQAGNTIYRTWVKGKIRIT</sequence>
<dbReference type="Proteomes" id="UP001290455">
    <property type="component" value="Unassembled WGS sequence"/>
</dbReference>
<protein>
    <recommendedName>
        <fullName evidence="1">DOD-type homing endonuclease domain-containing protein</fullName>
    </recommendedName>
</protein>
<evidence type="ECO:0000313" key="3">
    <source>
        <dbReference type="Proteomes" id="UP001290455"/>
    </source>
</evidence>
<evidence type="ECO:0000259" key="1">
    <source>
        <dbReference type="PROSITE" id="PS50819"/>
    </source>
</evidence>
<proteinExistence type="predicted"/>
<feature type="domain" description="DOD-type homing endonuclease" evidence="1">
    <location>
        <begin position="81"/>
        <end position="210"/>
    </location>
</feature>
<dbReference type="InterPro" id="IPR004042">
    <property type="entry name" value="Intein_endonuc_central"/>
</dbReference>
<dbReference type="EMBL" id="JAXOFX010000008">
    <property type="protein sequence ID" value="MDZ5472671.1"/>
    <property type="molecule type" value="Genomic_DNA"/>
</dbReference>
<dbReference type="PRINTS" id="PR00379">
    <property type="entry name" value="INTEIN"/>
</dbReference>
<dbReference type="InterPro" id="IPR006142">
    <property type="entry name" value="INTEIN"/>
</dbReference>
<organism evidence="2 3">
    <name type="scientific">Robertmurraya mangrovi</name>
    <dbReference type="NCBI Taxonomy" id="3098077"/>
    <lineage>
        <taxon>Bacteria</taxon>
        <taxon>Bacillati</taxon>
        <taxon>Bacillota</taxon>
        <taxon>Bacilli</taxon>
        <taxon>Bacillales</taxon>
        <taxon>Bacillaceae</taxon>
        <taxon>Robertmurraya</taxon>
    </lineage>
</organism>
<accession>A0ABU5IZV6</accession>
<gene>
    <name evidence="2" type="ORF">SM124_13110</name>
</gene>
<dbReference type="InterPro" id="IPR027434">
    <property type="entry name" value="Homing_endonucl"/>
</dbReference>
<evidence type="ECO:0000313" key="2">
    <source>
        <dbReference type="EMBL" id="MDZ5472671.1"/>
    </source>
</evidence>
<comment type="caution">
    <text evidence="2">The sequence shown here is derived from an EMBL/GenBank/DDBJ whole genome shotgun (WGS) entry which is preliminary data.</text>
</comment>
<dbReference type="RefSeq" id="WP_322446974.1">
    <property type="nucleotide sequence ID" value="NZ_JAXOFX010000008.1"/>
</dbReference>
<name>A0ABU5IZV6_9BACI</name>
<reference evidence="2 3" key="1">
    <citation type="submission" date="2023-11" db="EMBL/GenBank/DDBJ databases">
        <title>Bacillus jintuensis, isolated from a mudflat on the Beibu Gulf coast.</title>
        <authorList>
            <person name="Li M."/>
        </authorList>
    </citation>
    <scope>NUCLEOTIDE SEQUENCE [LARGE SCALE GENOMIC DNA]</scope>
    <source>
        <strain evidence="2 3">31A1R</strain>
    </source>
</reference>
<dbReference type="PROSITE" id="PS50819">
    <property type="entry name" value="INTEIN_ENDONUCLEASE"/>
    <property type="match status" value="1"/>
</dbReference>
<dbReference type="SUPFAM" id="SSF55608">
    <property type="entry name" value="Homing endonucleases"/>
    <property type="match status" value="2"/>
</dbReference>
<dbReference type="Gene3D" id="3.10.28.10">
    <property type="entry name" value="Homing endonucleases"/>
    <property type="match status" value="1"/>
</dbReference>